<gene>
    <name evidence="2" type="ORF">HAX54_027762</name>
</gene>
<name>A0ABS8V588_DATST</name>
<feature type="region of interest" description="Disordered" evidence="1">
    <location>
        <begin position="89"/>
        <end position="133"/>
    </location>
</feature>
<dbReference type="PANTHER" id="PTHR47481:SF29">
    <property type="entry name" value="RETROTRANSPOSON GAG DOMAIN-CONTAINING PROTEIN"/>
    <property type="match status" value="1"/>
</dbReference>
<accession>A0ABS8V588</accession>
<keyword evidence="3" id="KW-1185">Reference proteome</keyword>
<protein>
    <submittedName>
        <fullName evidence="2">Uncharacterized protein</fullName>
    </submittedName>
</protein>
<proteinExistence type="predicted"/>
<dbReference type="PANTHER" id="PTHR47481">
    <property type="match status" value="1"/>
</dbReference>
<feature type="compositionally biased region" description="Basic residues" evidence="1">
    <location>
        <begin position="98"/>
        <end position="107"/>
    </location>
</feature>
<comment type="caution">
    <text evidence="2">The sequence shown here is derived from an EMBL/GenBank/DDBJ whole genome shotgun (WGS) entry which is preliminary data.</text>
</comment>
<dbReference type="Proteomes" id="UP000823775">
    <property type="component" value="Unassembled WGS sequence"/>
</dbReference>
<feature type="compositionally biased region" description="Polar residues" evidence="1">
    <location>
        <begin position="123"/>
        <end position="133"/>
    </location>
</feature>
<evidence type="ECO:0000313" key="3">
    <source>
        <dbReference type="Proteomes" id="UP000823775"/>
    </source>
</evidence>
<sequence length="194" mass="21068">MAPNTYNTSTQSFSSSSSASLTDVSSLLPSSPSAISVSNIKNLIPTILDYTNYMLWRELFLPIFIGHGVYGFSDGSFPCPESTILLDDAEQQSSSSHGHGRGRHSNGGRHSIGGHDRSRRRYTQGNVKSFNSPNHTARDFLSLNSKAFVSDINSNYLISSPSDVSWYMDIGASSHMTPNASNLSFITPYNGSDS</sequence>
<organism evidence="2 3">
    <name type="scientific">Datura stramonium</name>
    <name type="common">Jimsonweed</name>
    <name type="synonym">Common thornapple</name>
    <dbReference type="NCBI Taxonomy" id="4076"/>
    <lineage>
        <taxon>Eukaryota</taxon>
        <taxon>Viridiplantae</taxon>
        <taxon>Streptophyta</taxon>
        <taxon>Embryophyta</taxon>
        <taxon>Tracheophyta</taxon>
        <taxon>Spermatophyta</taxon>
        <taxon>Magnoliopsida</taxon>
        <taxon>eudicotyledons</taxon>
        <taxon>Gunneridae</taxon>
        <taxon>Pentapetalae</taxon>
        <taxon>asterids</taxon>
        <taxon>lamiids</taxon>
        <taxon>Solanales</taxon>
        <taxon>Solanaceae</taxon>
        <taxon>Solanoideae</taxon>
        <taxon>Datureae</taxon>
        <taxon>Datura</taxon>
    </lineage>
</organism>
<dbReference type="EMBL" id="JACEIK010003388">
    <property type="protein sequence ID" value="MCD9641547.1"/>
    <property type="molecule type" value="Genomic_DNA"/>
</dbReference>
<evidence type="ECO:0000313" key="2">
    <source>
        <dbReference type="EMBL" id="MCD9641547.1"/>
    </source>
</evidence>
<evidence type="ECO:0000256" key="1">
    <source>
        <dbReference type="SAM" id="MobiDB-lite"/>
    </source>
</evidence>
<reference evidence="2 3" key="1">
    <citation type="journal article" date="2021" name="BMC Genomics">
        <title>Datura genome reveals duplications of psychoactive alkaloid biosynthetic genes and high mutation rate following tissue culture.</title>
        <authorList>
            <person name="Rajewski A."/>
            <person name="Carter-House D."/>
            <person name="Stajich J."/>
            <person name="Litt A."/>
        </authorList>
    </citation>
    <scope>NUCLEOTIDE SEQUENCE [LARGE SCALE GENOMIC DNA]</scope>
    <source>
        <strain evidence="2">AR-01</strain>
    </source>
</reference>